<dbReference type="InterPro" id="IPR012925">
    <property type="entry name" value="TipAS_dom"/>
</dbReference>
<dbReference type="Gene3D" id="1.10.490.50">
    <property type="entry name" value="Antibiotic binding domain of TipA-like multidrug resistance regulators"/>
    <property type="match status" value="1"/>
</dbReference>
<feature type="domain" description="HTH merR-type" evidence="6">
    <location>
        <begin position="2"/>
        <end position="71"/>
    </location>
</feature>
<evidence type="ECO:0000256" key="3">
    <source>
        <dbReference type="ARBA" id="ARBA00023159"/>
    </source>
</evidence>
<dbReference type="Gene3D" id="1.10.1660.10">
    <property type="match status" value="1"/>
</dbReference>
<evidence type="ECO:0000256" key="2">
    <source>
        <dbReference type="ARBA" id="ARBA00023125"/>
    </source>
</evidence>
<dbReference type="CDD" id="cd01106">
    <property type="entry name" value="HTH_TipAL-Mta"/>
    <property type="match status" value="1"/>
</dbReference>
<evidence type="ECO:0000256" key="5">
    <source>
        <dbReference type="SAM" id="Coils"/>
    </source>
</evidence>
<organism evidence="7 8">
    <name type="scientific">Sporolactobacillus kofuensis</name>
    <dbReference type="NCBI Taxonomy" id="269672"/>
    <lineage>
        <taxon>Bacteria</taxon>
        <taxon>Bacillati</taxon>
        <taxon>Bacillota</taxon>
        <taxon>Bacilli</taxon>
        <taxon>Bacillales</taxon>
        <taxon>Sporolactobacillaceae</taxon>
        <taxon>Sporolactobacillus</taxon>
    </lineage>
</organism>
<evidence type="ECO:0000256" key="1">
    <source>
        <dbReference type="ARBA" id="ARBA00023015"/>
    </source>
</evidence>
<dbReference type="EMBL" id="JBHSTQ010000005">
    <property type="protein sequence ID" value="MFC6386359.1"/>
    <property type="molecule type" value="Genomic_DNA"/>
</dbReference>
<dbReference type="Pfam" id="PF07739">
    <property type="entry name" value="TipAS"/>
    <property type="match status" value="1"/>
</dbReference>
<accession>A0ABW1WGP5</accession>
<dbReference type="Proteomes" id="UP001596267">
    <property type="component" value="Unassembled WGS sequence"/>
</dbReference>
<keyword evidence="1" id="KW-0805">Transcription regulation</keyword>
<dbReference type="PANTHER" id="PTHR30204">
    <property type="entry name" value="REDOX-CYCLING DRUG-SENSING TRANSCRIPTIONAL ACTIVATOR SOXR"/>
    <property type="match status" value="1"/>
</dbReference>
<dbReference type="PROSITE" id="PS50937">
    <property type="entry name" value="HTH_MERR_2"/>
    <property type="match status" value="1"/>
</dbReference>
<name>A0ABW1WGP5_9BACL</name>
<evidence type="ECO:0000313" key="8">
    <source>
        <dbReference type="Proteomes" id="UP001596267"/>
    </source>
</evidence>
<evidence type="ECO:0000256" key="4">
    <source>
        <dbReference type="ARBA" id="ARBA00023163"/>
    </source>
</evidence>
<dbReference type="PANTHER" id="PTHR30204:SF90">
    <property type="entry name" value="HTH-TYPE TRANSCRIPTIONAL ACTIVATOR MTA"/>
    <property type="match status" value="1"/>
</dbReference>
<evidence type="ECO:0000259" key="6">
    <source>
        <dbReference type="PROSITE" id="PS50937"/>
    </source>
</evidence>
<dbReference type="InterPro" id="IPR000551">
    <property type="entry name" value="MerR-type_HTH_dom"/>
</dbReference>
<dbReference type="RefSeq" id="WP_253053380.1">
    <property type="nucleotide sequence ID" value="NZ_JAMXWN010000004.1"/>
</dbReference>
<proteinExistence type="predicted"/>
<dbReference type="SUPFAM" id="SSF89082">
    <property type="entry name" value="Antibiotic binding domain of TipA-like multidrug resistance regulators"/>
    <property type="match status" value="1"/>
</dbReference>
<evidence type="ECO:0000313" key="7">
    <source>
        <dbReference type="EMBL" id="MFC6386359.1"/>
    </source>
</evidence>
<dbReference type="Pfam" id="PF13411">
    <property type="entry name" value="MerR_1"/>
    <property type="match status" value="1"/>
</dbReference>
<keyword evidence="4" id="KW-0804">Transcription</keyword>
<feature type="coiled-coil region" evidence="5">
    <location>
        <begin position="77"/>
        <end position="111"/>
    </location>
</feature>
<sequence length="254" mass="29600">MHYTIKQLGNLAGVSTRTLRYYDKLNLLKPEFVNASGYRIYGPKQVDLLQQILFFKELKFSLKEIHNILASPDFNRVDALTAQYTKLIEEKKRLEQLIANVEKTLDSEKGVIKMSDQEKFEGLKKEMLNQNEKNYGKEIREKYGEETINQSNKKFANLSKGEYDASIDVQQKMFQQLKEAMQLGDPTSTPAQRAADLHRQWLGYFWTFYSKEAHAGLTQMYVDDPRFTKYYDERLGTGAAKMLRDAVLVYTKME</sequence>
<keyword evidence="8" id="KW-1185">Reference proteome</keyword>
<gene>
    <name evidence="7" type="ORF">ACFP7A_07085</name>
</gene>
<keyword evidence="3" id="KW-0010">Activator</keyword>
<dbReference type="InterPro" id="IPR036244">
    <property type="entry name" value="TipA-like_antibiotic-bd"/>
</dbReference>
<keyword evidence="5" id="KW-0175">Coiled coil</keyword>
<dbReference type="SMART" id="SM00422">
    <property type="entry name" value="HTH_MERR"/>
    <property type="match status" value="1"/>
</dbReference>
<protein>
    <submittedName>
        <fullName evidence="7">MerR family transcriptional regulator</fullName>
    </submittedName>
</protein>
<dbReference type="InterPro" id="IPR047057">
    <property type="entry name" value="MerR_fam"/>
</dbReference>
<dbReference type="InterPro" id="IPR009061">
    <property type="entry name" value="DNA-bd_dom_put_sf"/>
</dbReference>
<keyword evidence="2" id="KW-0238">DNA-binding</keyword>
<dbReference type="SUPFAM" id="SSF46955">
    <property type="entry name" value="Putative DNA-binding domain"/>
    <property type="match status" value="1"/>
</dbReference>
<comment type="caution">
    <text evidence="7">The sequence shown here is derived from an EMBL/GenBank/DDBJ whole genome shotgun (WGS) entry which is preliminary data.</text>
</comment>
<reference evidence="8" key="1">
    <citation type="journal article" date="2019" name="Int. J. Syst. Evol. Microbiol.">
        <title>The Global Catalogue of Microorganisms (GCM) 10K type strain sequencing project: providing services to taxonomists for standard genome sequencing and annotation.</title>
        <authorList>
            <consortium name="The Broad Institute Genomics Platform"/>
            <consortium name="The Broad Institute Genome Sequencing Center for Infectious Disease"/>
            <person name="Wu L."/>
            <person name="Ma J."/>
        </authorList>
    </citation>
    <scope>NUCLEOTIDE SEQUENCE [LARGE SCALE GENOMIC DNA]</scope>
    <source>
        <strain evidence="8">CCUG 42001</strain>
    </source>
</reference>